<keyword evidence="1" id="KW-0812">Transmembrane</keyword>
<accession>A0AAF5DJ04</accession>
<dbReference type="WBParaSite" id="TCONS_00012515.p1">
    <property type="protein sequence ID" value="TCONS_00012515.p1"/>
    <property type="gene ID" value="XLOC_008168"/>
</dbReference>
<evidence type="ECO:0000313" key="3">
    <source>
        <dbReference type="WBParaSite" id="TCONS_00012515.p1"/>
    </source>
</evidence>
<evidence type="ECO:0000313" key="2">
    <source>
        <dbReference type="Proteomes" id="UP000035681"/>
    </source>
</evidence>
<keyword evidence="2" id="KW-1185">Reference proteome</keyword>
<dbReference type="AlphaFoldDB" id="A0AAF5DJ04"/>
<evidence type="ECO:0000256" key="1">
    <source>
        <dbReference type="SAM" id="Phobius"/>
    </source>
</evidence>
<feature type="transmembrane region" description="Helical" evidence="1">
    <location>
        <begin position="139"/>
        <end position="156"/>
    </location>
</feature>
<reference evidence="3" key="1">
    <citation type="submission" date="2024-02" db="UniProtKB">
        <authorList>
            <consortium name="WormBaseParasite"/>
        </authorList>
    </citation>
    <scope>IDENTIFICATION</scope>
</reference>
<name>A0AAF5DJ04_STRER</name>
<protein>
    <submittedName>
        <fullName evidence="3">G_PROTEIN_RECEP_F1_2 domain-containing protein</fullName>
    </submittedName>
</protein>
<keyword evidence="1" id="KW-1133">Transmembrane helix</keyword>
<sequence>MNVSIELDNTLGIFANYLQRSQIYTSIIALIFSILILAFLCKRNVYHDNFRIPVLIITVSLIVNNFLILMHSIENYQNRKNVEEKNKDVYNNYDGVIKGNFYICDKYSPIPLPLMIIYIIMLIILLIERTIAINLVENIPFWIFIYTLVALDYYSSLMVKENLLSNFCRSKFVEDYFLDFLFPFIISLPPLIIITWMFIKNYYKMLEAMHY</sequence>
<feature type="transmembrane region" description="Helical" evidence="1">
    <location>
        <begin position="110"/>
        <end position="127"/>
    </location>
</feature>
<organism evidence="2 3">
    <name type="scientific">Strongyloides stercoralis</name>
    <name type="common">Threadworm</name>
    <dbReference type="NCBI Taxonomy" id="6248"/>
    <lineage>
        <taxon>Eukaryota</taxon>
        <taxon>Metazoa</taxon>
        <taxon>Ecdysozoa</taxon>
        <taxon>Nematoda</taxon>
        <taxon>Chromadorea</taxon>
        <taxon>Rhabditida</taxon>
        <taxon>Tylenchina</taxon>
        <taxon>Panagrolaimomorpha</taxon>
        <taxon>Strongyloidoidea</taxon>
        <taxon>Strongyloididae</taxon>
        <taxon>Strongyloides</taxon>
    </lineage>
</organism>
<dbReference type="Proteomes" id="UP000035681">
    <property type="component" value="Unplaced"/>
</dbReference>
<proteinExistence type="predicted"/>
<keyword evidence="1" id="KW-0472">Membrane</keyword>
<feature type="transmembrane region" description="Helical" evidence="1">
    <location>
        <begin position="176"/>
        <end position="199"/>
    </location>
</feature>
<feature type="transmembrane region" description="Helical" evidence="1">
    <location>
        <begin position="52"/>
        <end position="73"/>
    </location>
</feature>
<feature type="transmembrane region" description="Helical" evidence="1">
    <location>
        <begin position="23"/>
        <end position="40"/>
    </location>
</feature>